<dbReference type="InterPro" id="IPR005471">
    <property type="entry name" value="Tscrpt_reg_IclR_N"/>
</dbReference>
<proteinExistence type="predicted"/>
<dbReference type="Pfam" id="PF01614">
    <property type="entry name" value="IclR_C"/>
    <property type="match status" value="1"/>
</dbReference>
<gene>
    <name evidence="6" type="ORF">GCM10023320_67010</name>
</gene>
<dbReference type="Gene3D" id="1.10.10.10">
    <property type="entry name" value="Winged helix-like DNA-binding domain superfamily/Winged helix DNA-binding domain"/>
    <property type="match status" value="1"/>
</dbReference>
<dbReference type="SMART" id="SM00346">
    <property type="entry name" value="HTH_ICLR"/>
    <property type="match status" value="1"/>
</dbReference>
<protein>
    <submittedName>
        <fullName evidence="6">IclR family transcriptional regulator</fullName>
    </submittedName>
</protein>
<dbReference type="Gene3D" id="3.30.450.40">
    <property type="match status" value="1"/>
</dbReference>
<dbReference type="InterPro" id="IPR029016">
    <property type="entry name" value="GAF-like_dom_sf"/>
</dbReference>
<dbReference type="InterPro" id="IPR014757">
    <property type="entry name" value="Tscrpt_reg_IclR_C"/>
</dbReference>
<dbReference type="PROSITE" id="PS51078">
    <property type="entry name" value="ICLR_ED"/>
    <property type="match status" value="1"/>
</dbReference>
<reference evidence="7" key="1">
    <citation type="journal article" date="2019" name="Int. J. Syst. Evol. Microbiol.">
        <title>The Global Catalogue of Microorganisms (GCM) 10K type strain sequencing project: providing services to taxonomists for standard genome sequencing and annotation.</title>
        <authorList>
            <consortium name="The Broad Institute Genomics Platform"/>
            <consortium name="The Broad Institute Genome Sequencing Center for Infectious Disease"/>
            <person name="Wu L."/>
            <person name="Ma J."/>
        </authorList>
    </citation>
    <scope>NUCLEOTIDE SEQUENCE [LARGE SCALE GENOMIC DNA]</scope>
    <source>
        <strain evidence="7">JCM 18302</strain>
    </source>
</reference>
<evidence type="ECO:0000256" key="2">
    <source>
        <dbReference type="ARBA" id="ARBA00023125"/>
    </source>
</evidence>
<keyword evidence="1" id="KW-0805">Transcription regulation</keyword>
<name>A0ABP9P274_9PSEU</name>
<dbReference type="RefSeq" id="WP_345610711.1">
    <property type="nucleotide sequence ID" value="NZ_BAABJO010000034.1"/>
</dbReference>
<dbReference type="SUPFAM" id="SSF55781">
    <property type="entry name" value="GAF domain-like"/>
    <property type="match status" value="1"/>
</dbReference>
<evidence type="ECO:0000256" key="1">
    <source>
        <dbReference type="ARBA" id="ARBA00023015"/>
    </source>
</evidence>
<feature type="domain" description="HTH iclR-type" evidence="4">
    <location>
        <begin position="9"/>
        <end position="70"/>
    </location>
</feature>
<evidence type="ECO:0000313" key="7">
    <source>
        <dbReference type="Proteomes" id="UP001500804"/>
    </source>
</evidence>
<comment type="caution">
    <text evidence="6">The sequence shown here is derived from an EMBL/GenBank/DDBJ whole genome shotgun (WGS) entry which is preliminary data.</text>
</comment>
<dbReference type="PANTHER" id="PTHR30136:SF39">
    <property type="entry name" value="TRANSCRIPTIONAL REGULATORY PROTEIN"/>
    <property type="match status" value="1"/>
</dbReference>
<dbReference type="InterPro" id="IPR050707">
    <property type="entry name" value="HTH_MetabolicPath_Reg"/>
</dbReference>
<dbReference type="Pfam" id="PF09339">
    <property type="entry name" value="HTH_IclR"/>
    <property type="match status" value="1"/>
</dbReference>
<accession>A0ABP9P274</accession>
<keyword evidence="2" id="KW-0238">DNA-binding</keyword>
<dbReference type="Proteomes" id="UP001500804">
    <property type="component" value="Unassembled WGS sequence"/>
</dbReference>
<evidence type="ECO:0000256" key="3">
    <source>
        <dbReference type="ARBA" id="ARBA00023163"/>
    </source>
</evidence>
<sequence>MSVAAEPQVRSVGRAFGILDLLTRRPPVLPLREIVQETGLPKTTVVRLLADLQRRSVVVAVRDGEYSLGAAMLSWVRAAEGLWRVDEETHAVMARLVREHGETVCVYVRQDLNRIAIAQHEGRHTVRNVIEVGAPMPLWAGAASKVLLTAKPQLVERLPLDEEARGRLLREVAAAEERGWARSDGEREVGAAAVAAPIRGRDGRVIAALNMSGPSSRFTGDVLAAGLESLRAAAERLSERGIGSVEALL</sequence>
<dbReference type="EMBL" id="BAABJO010000034">
    <property type="protein sequence ID" value="GAA5136226.1"/>
    <property type="molecule type" value="Genomic_DNA"/>
</dbReference>
<dbReference type="SUPFAM" id="SSF46785">
    <property type="entry name" value="Winged helix' DNA-binding domain"/>
    <property type="match status" value="1"/>
</dbReference>
<evidence type="ECO:0000259" key="5">
    <source>
        <dbReference type="PROSITE" id="PS51078"/>
    </source>
</evidence>
<feature type="domain" description="IclR-ED" evidence="5">
    <location>
        <begin position="64"/>
        <end position="243"/>
    </location>
</feature>
<dbReference type="InterPro" id="IPR036390">
    <property type="entry name" value="WH_DNA-bd_sf"/>
</dbReference>
<evidence type="ECO:0000259" key="4">
    <source>
        <dbReference type="PROSITE" id="PS51077"/>
    </source>
</evidence>
<keyword evidence="3" id="KW-0804">Transcription</keyword>
<keyword evidence="7" id="KW-1185">Reference proteome</keyword>
<dbReference type="PANTHER" id="PTHR30136">
    <property type="entry name" value="HELIX-TURN-HELIX TRANSCRIPTIONAL REGULATOR, ICLR FAMILY"/>
    <property type="match status" value="1"/>
</dbReference>
<dbReference type="PROSITE" id="PS51077">
    <property type="entry name" value="HTH_ICLR"/>
    <property type="match status" value="1"/>
</dbReference>
<evidence type="ECO:0000313" key="6">
    <source>
        <dbReference type="EMBL" id="GAA5136226.1"/>
    </source>
</evidence>
<organism evidence="6 7">
    <name type="scientific">Pseudonocardia adelaidensis</name>
    <dbReference type="NCBI Taxonomy" id="648754"/>
    <lineage>
        <taxon>Bacteria</taxon>
        <taxon>Bacillati</taxon>
        <taxon>Actinomycetota</taxon>
        <taxon>Actinomycetes</taxon>
        <taxon>Pseudonocardiales</taxon>
        <taxon>Pseudonocardiaceae</taxon>
        <taxon>Pseudonocardia</taxon>
    </lineage>
</organism>
<dbReference type="InterPro" id="IPR036388">
    <property type="entry name" value="WH-like_DNA-bd_sf"/>
</dbReference>